<sequence length="399" mass="44109">MPADTNGHNKSRKLDPYEPSSCSKLAVSARAEMEALQSFIIEGIEASWIDYVRTDTRLSIAIGATDRAQDRLRSVKSRLMADQERLAEASNEVARLTGQLAVLKEASLVHQRISQARIFLDEAIAKPDLEDIIQRCQLVRAARGLLEEVAPANRRGCPDIISSCLNLFEATVFDTIEGLVKTVTKGPVLTVDHLHLTSDLICPGLWIGTRALDVESDILEELGTCIQTEIIYPLTSHSGAYSITYTGFAREWSISLDCQPEKEESNIHVVLETLAEFLHRTVFSGDDAAYLAMGRLLWPAILERIITKLPDAERCQLERHMISLGFIDPSSAGCSVLSHASDGDTVEKDSLVMVIQTPTTEVAKVAQISSPVRSILDISENGYDKRVHRQHHHGNSRNC</sequence>
<dbReference type="AlphaFoldDB" id="A0A7J6KXN0"/>
<reference evidence="2 3" key="1">
    <citation type="submission" date="2020-04" db="EMBL/GenBank/DDBJ databases">
        <title>Perkinsus chesapeaki whole genome sequence.</title>
        <authorList>
            <person name="Bogema D.R."/>
        </authorList>
    </citation>
    <scope>NUCLEOTIDE SEQUENCE [LARGE SCALE GENOMIC DNA]</scope>
    <source>
        <strain evidence="2">ATCC PRA-425</strain>
    </source>
</reference>
<accession>A0A7J6KXN0</accession>
<organism evidence="2 3">
    <name type="scientific">Perkinsus chesapeaki</name>
    <name type="common">Clam parasite</name>
    <name type="synonym">Perkinsus andrewsi</name>
    <dbReference type="NCBI Taxonomy" id="330153"/>
    <lineage>
        <taxon>Eukaryota</taxon>
        <taxon>Sar</taxon>
        <taxon>Alveolata</taxon>
        <taxon>Perkinsozoa</taxon>
        <taxon>Perkinsea</taxon>
        <taxon>Perkinsida</taxon>
        <taxon>Perkinsidae</taxon>
        <taxon>Perkinsus</taxon>
    </lineage>
</organism>
<evidence type="ECO:0000313" key="3">
    <source>
        <dbReference type="Proteomes" id="UP000591131"/>
    </source>
</evidence>
<evidence type="ECO:0000313" key="2">
    <source>
        <dbReference type="EMBL" id="KAF4651319.1"/>
    </source>
</evidence>
<evidence type="ECO:0000256" key="1">
    <source>
        <dbReference type="SAM" id="Coils"/>
    </source>
</evidence>
<gene>
    <name evidence="2" type="ORF">FOL47_000488</name>
</gene>
<dbReference type="Proteomes" id="UP000591131">
    <property type="component" value="Unassembled WGS sequence"/>
</dbReference>
<feature type="coiled-coil region" evidence="1">
    <location>
        <begin position="72"/>
        <end position="106"/>
    </location>
</feature>
<keyword evidence="1" id="KW-0175">Coiled coil</keyword>
<dbReference type="EMBL" id="JAAPAO010001083">
    <property type="protein sequence ID" value="KAF4651319.1"/>
    <property type="molecule type" value="Genomic_DNA"/>
</dbReference>
<proteinExistence type="predicted"/>
<keyword evidence="3" id="KW-1185">Reference proteome</keyword>
<comment type="caution">
    <text evidence="2">The sequence shown here is derived from an EMBL/GenBank/DDBJ whole genome shotgun (WGS) entry which is preliminary data.</text>
</comment>
<name>A0A7J6KXN0_PERCH</name>
<protein>
    <submittedName>
        <fullName evidence="2">Uncharacterized protein</fullName>
    </submittedName>
</protein>